<dbReference type="InterPro" id="IPR011701">
    <property type="entry name" value="MFS"/>
</dbReference>
<dbReference type="EMBL" id="VFMN01000001">
    <property type="protein sequence ID" value="TQJ08970.1"/>
    <property type="molecule type" value="Genomic_DNA"/>
</dbReference>
<proteinExistence type="predicted"/>
<dbReference type="GO" id="GO:0005886">
    <property type="term" value="C:plasma membrane"/>
    <property type="evidence" value="ECO:0007669"/>
    <property type="project" value="UniProtKB-SubCell"/>
</dbReference>
<keyword evidence="6 7" id="KW-0472">Membrane</keyword>
<sequence>MSGGSGRPASVRDLRPIALSAYGPSALSAIGTGAITPVVALSARHLGAGVGLAAFMVALLGIGQLLGDLPAGAVAARFGERTALIGACGLEALGMLGSALAPNVAVLAASVLVLGVSASVFGLARQAYLTEVVPVALRARALSVLGGVSRIGLFVGPFLGAAAVSRWGVGAAYGVGLASSVSALLLLLVVPDLTSGERAEQLREPGRRSVLAVLGEHRRTLATLGVGVLFVSGARACRTAVVPLWAQAVGLDATHTSLVFGISGAVDMLLFYPGGTVMDRFGRVFVVVPSLVVLGIGMALLPLTGTFAWVTAVATLLGLGNGIGSGVVMTLGADASPDRDRAQFLGGWRLMSDAGNAAGPALLSAVTVVAPLAVGCVALGGLALVGAGWMRVWVPRFDPVSRRTLARRRGMGG</sequence>
<dbReference type="OrthoDB" id="3285241at2"/>
<dbReference type="PANTHER" id="PTHR23517">
    <property type="entry name" value="RESISTANCE PROTEIN MDTM, PUTATIVE-RELATED-RELATED"/>
    <property type="match status" value="1"/>
</dbReference>
<dbReference type="CDD" id="cd17325">
    <property type="entry name" value="MFS_MdtG_SLC18_like"/>
    <property type="match status" value="1"/>
</dbReference>
<protein>
    <submittedName>
        <fullName evidence="9">Putative MFS family arabinose efflux permease</fullName>
    </submittedName>
</protein>
<evidence type="ECO:0000313" key="9">
    <source>
        <dbReference type="EMBL" id="TQJ08970.1"/>
    </source>
</evidence>
<feature type="transmembrane region" description="Helical" evidence="7">
    <location>
        <begin position="361"/>
        <end position="389"/>
    </location>
</feature>
<feature type="transmembrane region" description="Helical" evidence="7">
    <location>
        <begin position="284"/>
        <end position="301"/>
    </location>
</feature>
<dbReference type="Proteomes" id="UP000317893">
    <property type="component" value="Unassembled WGS sequence"/>
</dbReference>
<keyword evidence="2" id="KW-0813">Transport</keyword>
<evidence type="ECO:0000313" key="10">
    <source>
        <dbReference type="Proteomes" id="UP000317893"/>
    </source>
</evidence>
<feature type="transmembrane region" description="Helical" evidence="7">
    <location>
        <begin position="253"/>
        <end position="272"/>
    </location>
</feature>
<dbReference type="SUPFAM" id="SSF103473">
    <property type="entry name" value="MFS general substrate transporter"/>
    <property type="match status" value="1"/>
</dbReference>
<dbReference type="PRINTS" id="PR01035">
    <property type="entry name" value="TCRTETA"/>
</dbReference>
<feature type="transmembrane region" description="Helical" evidence="7">
    <location>
        <begin position="21"/>
        <end position="40"/>
    </location>
</feature>
<accession>A0A542E0U6</accession>
<feature type="transmembrane region" description="Helical" evidence="7">
    <location>
        <begin position="46"/>
        <end position="66"/>
    </location>
</feature>
<dbReference type="InterPro" id="IPR036259">
    <property type="entry name" value="MFS_trans_sf"/>
</dbReference>
<feature type="transmembrane region" description="Helical" evidence="7">
    <location>
        <begin position="307"/>
        <end position="331"/>
    </location>
</feature>
<feature type="transmembrane region" description="Helical" evidence="7">
    <location>
        <begin position="170"/>
        <end position="190"/>
    </location>
</feature>
<gene>
    <name evidence="9" type="ORF">FB458_2071</name>
</gene>
<keyword evidence="10" id="KW-1185">Reference proteome</keyword>
<evidence type="ECO:0000256" key="7">
    <source>
        <dbReference type="SAM" id="Phobius"/>
    </source>
</evidence>
<dbReference type="PROSITE" id="PS50850">
    <property type="entry name" value="MFS"/>
    <property type="match status" value="1"/>
</dbReference>
<evidence type="ECO:0000256" key="3">
    <source>
        <dbReference type="ARBA" id="ARBA00022475"/>
    </source>
</evidence>
<feature type="domain" description="Major facilitator superfamily (MFS) profile" evidence="8">
    <location>
        <begin position="17"/>
        <end position="398"/>
    </location>
</feature>
<feature type="transmembrane region" description="Helical" evidence="7">
    <location>
        <begin position="144"/>
        <end position="164"/>
    </location>
</feature>
<evidence type="ECO:0000259" key="8">
    <source>
        <dbReference type="PROSITE" id="PS50850"/>
    </source>
</evidence>
<dbReference type="InterPro" id="IPR001958">
    <property type="entry name" value="Tet-R_TetA/multi-R_MdtG-like"/>
</dbReference>
<dbReference type="InterPro" id="IPR050171">
    <property type="entry name" value="MFS_Transporters"/>
</dbReference>
<dbReference type="PANTHER" id="PTHR23517:SF3">
    <property type="entry name" value="INTEGRAL MEMBRANE TRANSPORT PROTEIN"/>
    <property type="match status" value="1"/>
</dbReference>
<keyword evidence="3" id="KW-1003">Cell membrane</keyword>
<reference evidence="9 10" key="1">
    <citation type="submission" date="2019-06" db="EMBL/GenBank/DDBJ databases">
        <title>Sequencing the genomes of 1000 actinobacteria strains.</title>
        <authorList>
            <person name="Klenk H.-P."/>
        </authorList>
    </citation>
    <scope>NUCLEOTIDE SEQUENCE [LARGE SCALE GENOMIC DNA]</scope>
    <source>
        <strain evidence="9 10">DSM 18607</strain>
    </source>
</reference>
<comment type="caution">
    <text evidence="9">The sequence shown here is derived from an EMBL/GenBank/DDBJ whole genome shotgun (WGS) entry which is preliminary data.</text>
</comment>
<dbReference type="Gene3D" id="1.20.1250.20">
    <property type="entry name" value="MFS general substrate transporter like domains"/>
    <property type="match status" value="2"/>
</dbReference>
<evidence type="ECO:0000256" key="5">
    <source>
        <dbReference type="ARBA" id="ARBA00022989"/>
    </source>
</evidence>
<feature type="transmembrane region" description="Helical" evidence="7">
    <location>
        <begin position="104"/>
        <end position="124"/>
    </location>
</feature>
<dbReference type="AlphaFoldDB" id="A0A542E0U6"/>
<dbReference type="Pfam" id="PF07690">
    <property type="entry name" value="MFS_1"/>
    <property type="match status" value="2"/>
</dbReference>
<evidence type="ECO:0000256" key="1">
    <source>
        <dbReference type="ARBA" id="ARBA00004651"/>
    </source>
</evidence>
<evidence type="ECO:0000256" key="4">
    <source>
        <dbReference type="ARBA" id="ARBA00022692"/>
    </source>
</evidence>
<evidence type="ECO:0000256" key="2">
    <source>
        <dbReference type="ARBA" id="ARBA00022448"/>
    </source>
</evidence>
<organism evidence="9 10">
    <name type="scientific">Lapillicoccus jejuensis</name>
    <dbReference type="NCBI Taxonomy" id="402171"/>
    <lineage>
        <taxon>Bacteria</taxon>
        <taxon>Bacillati</taxon>
        <taxon>Actinomycetota</taxon>
        <taxon>Actinomycetes</taxon>
        <taxon>Micrococcales</taxon>
        <taxon>Intrasporangiaceae</taxon>
        <taxon>Lapillicoccus</taxon>
    </lineage>
</organism>
<comment type="subcellular location">
    <subcellularLocation>
        <location evidence="1">Cell membrane</location>
        <topology evidence="1">Multi-pass membrane protein</topology>
    </subcellularLocation>
</comment>
<name>A0A542E0U6_9MICO</name>
<dbReference type="GO" id="GO:0022857">
    <property type="term" value="F:transmembrane transporter activity"/>
    <property type="evidence" value="ECO:0007669"/>
    <property type="project" value="InterPro"/>
</dbReference>
<dbReference type="RefSeq" id="WP_141848410.1">
    <property type="nucleotide sequence ID" value="NZ_BAAAPR010000005.1"/>
</dbReference>
<keyword evidence="4 7" id="KW-0812">Transmembrane</keyword>
<dbReference type="InterPro" id="IPR020846">
    <property type="entry name" value="MFS_dom"/>
</dbReference>
<keyword evidence="5 7" id="KW-1133">Transmembrane helix</keyword>
<evidence type="ECO:0000256" key="6">
    <source>
        <dbReference type="ARBA" id="ARBA00023136"/>
    </source>
</evidence>